<feature type="compositionally biased region" description="Polar residues" evidence="1">
    <location>
        <begin position="133"/>
        <end position="142"/>
    </location>
</feature>
<feature type="compositionally biased region" description="Basic and acidic residues" evidence="1">
    <location>
        <begin position="163"/>
        <end position="177"/>
    </location>
</feature>
<keyword evidence="3" id="KW-1185">Reference proteome</keyword>
<evidence type="ECO:0000313" key="2">
    <source>
        <dbReference type="EMBL" id="GJE84241.1"/>
    </source>
</evidence>
<comment type="caution">
    <text evidence="2">The sequence shown here is derived from an EMBL/GenBank/DDBJ whole genome shotgun (WGS) entry which is preliminary data.</text>
</comment>
<dbReference type="AlphaFoldDB" id="A0A9P3FX79"/>
<accession>A0A9P3FX79</accession>
<organism evidence="2 3">
    <name type="scientific">Phanerochaete sordida</name>
    <dbReference type="NCBI Taxonomy" id="48140"/>
    <lineage>
        <taxon>Eukaryota</taxon>
        <taxon>Fungi</taxon>
        <taxon>Dikarya</taxon>
        <taxon>Basidiomycota</taxon>
        <taxon>Agaricomycotina</taxon>
        <taxon>Agaricomycetes</taxon>
        <taxon>Polyporales</taxon>
        <taxon>Phanerochaetaceae</taxon>
        <taxon>Phanerochaete</taxon>
    </lineage>
</organism>
<proteinExistence type="predicted"/>
<dbReference type="EMBL" id="BPQB01000001">
    <property type="protein sequence ID" value="GJE84241.1"/>
    <property type="molecule type" value="Genomic_DNA"/>
</dbReference>
<gene>
    <name evidence="2" type="ORF">PsYK624_003170</name>
</gene>
<name>A0A9P3FX79_9APHY</name>
<evidence type="ECO:0000313" key="3">
    <source>
        <dbReference type="Proteomes" id="UP000703269"/>
    </source>
</evidence>
<evidence type="ECO:0000256" key="1">
    <source>
        <dbReference type="SAM" id="MobiDB-lite"/>
    </source>
</evidence>
<protein>
    <submittedName>
        <fullName evidence="2">Uncharacterized protein</fullName>
    </submittedName>
</protein>
<reference evidence="2 3" key="1">
    <citation type="submission" date="2021-08" db="EMBL/GenBank/DDBJ databases">
        <title>Draft Genome Sequence of Phanerochaete sordida strain YK-624.</title>
        <authorList>
            <person name="Mori T."/>
            <person name="Dohra H."/>
            <person name="Suzuki T."/>
            <person name="Kawagishi H."/>
            <person name="Hirai H."/>
        </authorList>
    </citation>
    <scope>NUCLEOTIDE SEQUENCE [LARGE SCALE GENOMIC DNA]</scope>
    <source>
        <strain evidence="2 3">YK-624</strain>
    </source>
</reference>
<feature type="region of interest" description="Disordered" evidence="1">
    <location>
        <begin position="133"/>
        <end position="177"/>
    </location>
</feature>
<sequence>MMEHNVLVEPQRWQVFCAQAHLAFWLPMCVWRWLRVRTTSSWWRPLNYPTNGPLLSLPTPSPLPAVFPSGRRIVGFVPSSRPWRAQEIGTNIYHRRAHRWAARVFVSRRRDRGERQDGRRRVTIVLSPTLAPSRSIQATTGARAQDRPLGDFNHYSIPSRGNPLRDHAVNQQTDRDA</sequence>
<dbReference type="Proteomes" id="UP000703269">
    <property type="component" value="Unassembled WGS sequence"/>
</dbReference>